<protein>
    <submittedName>
        <fullName evidence="1">Sulfite reductase</fullName>
    </submittedName>
</protein>
<dbReference type="PANTHER" id="PTHR43224:SF1">
    <property type="entry name" value="AMIDINOTRANSFERASE"/>
    <property type="match status" value="1"/>
</dbReference>
<accession>A0AAW2ZAX4</accession>
<dbReference type="InterPro" id="IPR014541">
    <property type="entry name" value="Amdntrnsf_FN0238"/>
</dbReference>
<name>A0AAW2ZAX4_9EUKA</name>
<evidence type="ECO:0000313" key="2">
    <source>
        <dbReference type="Proteomes" id="UP001431209"/>
    </source>
</evidence>
<proteinExistence type="predicted"/>
<dbReference type="Pfam" id="PF19420">
    <property type="entry name" value="DDAH_eukar"/>
    <property type="match status" value="1"/>
</dbReference>
<dbReference type="PIRSF" id="PIRSF028188">
    <property type="entry name" value="Amdntrnsf_FN0238"/>
    <property type="match status" value="1"/>
</dbReference>
<gene>
    <name evidence="1" type="ORF">AKO1_012014</name>
</gene>
<dbReference type="EMBL" id="JAOPGA020001235">
    <property type="protein sequence ID" value="KAL0486433.1"/>
    <property type="molecule type" value="Genomic_DNA"/>
</dbReference>
<dbReference type="AlphaFoldDB" id="A0AAW2ZAX4"/>
<dbReference type="Proteomes" id="UP001431209">
    <property type="component" value="Unassembled WGS sequence"/>
</dbReference>
<comment type="caution">
    <text evidence="1">The sequence shown here is derived from an EMBL/GenBank/DDBJ whole genome shotgun (WGS) entry which is preliminary data.</text>
</comment>
<dbReference type="SUPFAM" id="SSF55909">
    <property type="entry name" value="Pentein"/>
    <property type="match status" value="1"/>
</dbReference>
<dbReference type="PANTHER" id="PTHR43224">
    <property type="entry name" value="AMIDINOTRANSFERASE"/>
    <property type="match status" value="1"/>
</dbReference>
<dbReference type="Gene3D" id="3.75.10.10">
    <property type="entry name" value="L-arginine/glycine Amidinotransferase, Chain A"/>
    <property type="match status" value="1"/>
</dbReference>
<reference evidence="1 2" key="1">
    <citation type="submission" date="2024-03" db="EMBL/GenBank/DDBJ databases">
        <title>The Acrasis kona genome and developmental transcriptomes reveal deep origins of eukaryotic multicellular pathways.</title>
        <authorList>
            <person name="Sheikh S."/>
            <person name="Fu C.-J."/>
            <person name="Brown M.W."/>
            <person name="Baldauf S.L."/>
        </authorList>
    </citation>
    <scope>NUCLEOTIDE SEQUENCE [LARGE SCALE GENOMIC DNA]</scope>
    <source>
        <strain evidence="1 2">ATCC MYA-3509</strain>
    </source>
</reference>
<sequence>MKVYQHGARLHDNIPHPHTSDTVMMVRPVDFAFNEQTATDNEFQNVPTSKPDDINANALREFQQSVEVLQSHGVNVIVLERPTFGEATKRKLPDAVFPNNWISTHRDGNVVLFPMATLNRRDETLRSKEVQKLLHDLGFDIKNVIQIGRDQEDEKFLEGTGSMVIDHVSRTVYAALSVRTNAEQLDNYIEATRYYTKSVTFNTKSSSGLPFYHTNVMMSIGDKFAVVCTECIVDDEVSSGQQVVSTLKNDGKEVIEITLEQAEKYFCGNILQVRSNNGNNVIAMSESCLKGFTKEQLDILQRHGTIAAFPIAPTIEFVGGGSARCMLAEIHLPKRALNKDNQHLTTQWLQSVLSDNASSPGNI</sequence>
<keyword evidence="2" id="KW-1185">Reference proteome</keyword>
<organism evidence="1 2">
    <name type="scientific">Acrasis kona</name>
    <dbReference type="NCBI Taxonomy" id="1008807"/>
    <lineage>
        <taxon>Eukaryota</taxon>
        <taxon>Discoba</taxon>
        <taxon>Heterolobosea</taxon>
        <taxon>Tetramitia</taxon>
        <taxon>Eutetramitia</taxon>
        <taxon>Acrasidae</taxon>
        <taxon>Acrasis</taxon>
    </lineage>
</organism>
<evidence type="ECO:0000313" key="1">
    <source>
        <dbReference type="EMBL" id="KAL0486433.1"/>
    </source>
</evidence>